<sequence>MTIPIDPDADRGFRTYIPDAVWDDYFLSLGKFFHEYARMENVLNILLSNLLEEAVFPSKYYTPPISDEERIKWFHDSAAQRRGQEDAAMSLQRKAAVRAVLGSMRFKSMRDSFKRLLNVTNADPKVTGELERIFSHLGEIQFLRDRLAHNGATPDMTNKENWFSTSDSHTQNLQEKTSTIYFKAGDLLDMARDLHVIPDLIFEVFNPEIKQAIDADPLMQTQEMKAHLDDKRGPFRYKPSQIRRVSHKQTTADGK</sequence>
<name>A0A843SGM5_9BURK</name>
<evidence type="ECO:0000313" key="2">
    <source>
        <dbReference type="EMBL" id="MQA21280.1"/>
    </source>
</evidence>
<protein>
    <submittedName>
        <fullName evidence="2">Uncharacterized protein</fullName>
    </submittedName>
</protein>
<reference evidence="2 3" key="1">
    <citation type="submission" date="2019-10" db="EMBL/GenBank/DDBJ databases">
        <title>Two novel species isolated from a subtropical stream in China.</title>
        <authorList>
            <person name="Lu H."/>
        </authorList>
    </citation>
    <scope>NUCLEOTIDE SEQUENCE [LARGE SCALE GENOMIC DNA]</scope>
    <source>
        <strain evidence="2 3">FT103W</strain>
    </source>
</reference>
<dbReference type="RefSeq" id="WP_152806644.1">
    <property type="nucleotide sequence ID" value="NZ_WHUF01000004.1"/>
</dbReference>
<organism evidence="2 3">
    <name type="scientific">Rugamonas rivuli</name>
    <dbReference type="NCBI Taxonomy" id="2743358"/>
    <lineage>
        <taxon>Bacteria</taxon>
        <taxon>Pseudomonadati</taxon>
        <taxon>Pseudomonadota</taxon>
        <taxon>Betaproteobacteria</taxon>
        <taxon>Burkholderiales</taxon>
        <taxon>Oxalobacteraceae</taxon>
        <taxon>Telluria group</taxon>
        <taxon>Rugamonas</taxon>
    </lineage>
</organism>
<dbReference type="Proteomes" id="UP000444318">
    <property type="component" value="Unassembled WGS sequence"/>
</dbReference>
<evidence type="ECO:0000256" key="1">
    <source>
        <dbReference type="SAM" id="MobiDB-lite"/>
    </source>
</evidence>
<dbReference type="AlphaFoldDB" id="A0A843SGM5"/>
<keyword evidence="3" id="KW-1185">Reference proteome</keyword>
<accession>A0A843SGM5</accession>
<proteinExistence type="predicted"/>
<dbReference type="EMBL" id="WHUF01000004">
    <property type="protein sequence ID" value="MQA21280.1"/>
    <property type="molecule type" value="Genomic_DNA"/>
</dbReference>
<feature type="region of interest" description="Disordered" evidence="1">
    <location>
        <begin position="231"/>
        <end position="255"/>
    </location>
</feature>
<evidence type="ECO:0000313" key="3">
    <source>
        <dbReference type="Proteomes" id="UP000444318"/>
    </source>
</evidence>
<gene>
    <name evidence="2" type="ORF">GEV01_17305</name>
</gene>
<comment type="caution">
    <text evidence="2">The sequence shown here is derived from an EMBL/GenBank/DDBJ whole genome shotgun (WGS) entry which is preliminary data.</text>
</comment>